<dbReference type="InterPro" id="IPR011006">
    <property type="entry name" value="CheY-like_superfamily"/>
</dbReference>
<evidence type="ECO:0000259" key="4">
    <source>
        <dbReference type="PROSITE" id="PS50043"/>
    </source>
</evidence>
<proteinExistence type="predicted"/>
<keyword evidence="2" id="KW-0238">DNA-binding</keyword>
<accession>A0A4R0PTU2</accession>
<dbReference type="SUPFAM" id="SSF46894">
    <property type="entry name" value="C-terminal effector domain of the bipartite response regulators"/>
    <property type="match status" value="1"/>
</dbReference>
<dbReference type="SUPFAM" id="SSF52172">
    <property type="entry name" value="CheY-like"/>
    <property type="match status" value="1"/>
</dbReference>
<dbReference type="OrthoDB" id="9797341at2"/>
<dbReference type="PANTHER" id="PTHR43214">
    <property type="entry name" value="TWO-COMPONENT RESPONSE REGULATOR"/>
    <property type="match status" value="1"/>
</dbReference>
<evidence type="ECO:0000256" key="1">
    <source>
        <dbReference type="ARBA" id="ARBA00022553"/>
    </source>
</evidence>
<dbReference type="Pfam" id="PF00072">
    <property type="entry name" value="Response_reg"/>
    <property type="match status" value="1"/>
</dbReference>
<evidence type="ECO:0000256" key="2">
    <source>
        <dbReference type="ARBA" id="ARBA00023125"/>
    </source>
</evidence>
<dbReference type="EMBL" id="SJSO01000016">
    <property type="protein sequence ID" value="TCD23417.1"/>
    <property type="molecule type" value="Genomic_DNA"/>
</dbReference>
<dbReference type="PROSITE" id="PS50110">
    <property type="entry name" value="RESPONSE_REGULATORY"/>
    <property type="match status" value="1"/>
</dbReference>
<dbReference type="Pfam" id="PF00196">
    <property type="entry name" value="GerE"/>
    <property type="match status" value="1"/>
</dbReference>
<dbReference type="InterPro" id="IPR000792">
    <property type="entry name" value="Tscrpt_reg_LuxR_C"/>
</dbReference>
<organism evidence="6 7">
    <name type="scientific">Pedobacter psychrodurus</name>
    <dbReference type="NCBI Taxonomy" id="2530456"/>
    <lineage>
        <taxon>Bacteria</taxon>
        <taxon>Pseudomonadati</taxon>
        <taxon>Bacteroidota</taxon>
        <taxon>Sphingobacteriia</taxon>
        <taxon>Sphingobacteriales</taxon>
        <taxon>Sphingobacteriaceae</taxon>
        <taxon>Pedobacter</taxon>
    </lineage>
</organism>
<dbReference type="CDD" id="cd17535">
    <property type="entry name" value="REC_NarL-like"/>
    <property type="match status" value="1"/>
</dbReference>
<feature type="domain" description="Response regulatory" evidence="5">
    <location>
        <begin position="20"/>
        <end position="136"/>
    </location>
</feature>
<dbReference type="AlphaFoldDB" id="A0A4R0PTU2"/>
<dbReference type="GO" id="GO:0003677">
    <property type="term" value="F:DNA binding"/>
    <property type="evidence" value="ECO:0007669"/>
    <property type="project" value="UniProtKB-KW"/>
</dbReference>
<dbReference type="InterPro" id="IPR001789">
    <property type="entry name" value="Sig_transdc_resp-reg_receiver"/>
</dbReference>
<dbReference type="SMART" id="SM00421">
    <property type="entry name" value="HTH_LUXR"/>
    <property type="match status" value="1"/>
</dbReference>
<dbReference type="CDD" id="cd06170">
    <property type="entry name" value="LuxR_C_like"/>
    <property type="match status" value="1"/>
</dbReference>
<keyword evidence="1 3" id="KW-0597">Phosphoprotein</keyword>
<dbReference type="InterPro" id="IPR039420">
    <property type="entry name" value="WalR-like"/>
</dbReference>
<evidence type="ECO:0000313" key="7">
    <source>
        <dbReference type="Proteomes" id="UP000293925"/>
    </source>
</evidence>
<evidence type="ECO:0000313" key="6">
    <source>
        <dbReference type="EMBL" id="TCD23417.1"/>
    </source>
</evidence>
<protein>
    <submittedName>
        <fullName evidence="6">Response regulator transcription factor</fullName>
    </submittedName>
</protein>
<comment type="caution">
    <text evidence="6">The sequence shown here is derived from an EMBL/GenBank/DDBJ whole genome shotgun (WGS) entry which is preliminary data.</text>
</comment>
<dbReference type="PROSITE" id="PS50043">
    <property type="entry name" value="HTH_LUXR_2"/>
    <property type="match status" value="1"/>
</dbReference>
<keyword evidence="7" id="KW-1185">Reference proteome</keyword>
<reference evidence="6 7" key="1">
    <citation type="submission" date="2019-02" db="EMBL/GenBank/DDBJ databases">
        <title>Pedobacter sp. RP-3-21 sp. nov., isolated from Arctic soil.</title>
        <authorList>
            <person name="Dahal R.H."/>
        </authorList>
    </citation>
    <scope>NUCLEOTIDE SEQUENCE [LARGE SCALE GENOMIC DNA]</scope>
    <source>
        <strain evidence="6 7">RP-3-21</strain>
    </source>
</reference>
<feature type="modified residue" description="4-aspartylphosphate" evidence="3">
    <location>
        <position position="71"/>
    </location>
</feature>
<dbReference type="GO" id="GO:0000160">
    <property type="term" value="P:phosphorelay signal transduction system"/>
    <property type="evidence" value="ECO:0007669"/>
    <property type="project" value="InterPro"/>
</dbReference>
<sequence>MKGYGQITILPKKKRITMISVSIIEDHSLYRNSLASSILENKSFELKGVYSSAEEALENLPNECPDIAIVDIKLSNMSGIDLVMQSREGLNKTLFLMCTGFQNDEKIFSALQAGASGYIIKGSTSTEIHEALIELYNGGSPMSPYIARKVISLIQGRQPAKQKVDLGLSERELEVLSLLSKGLLYKEISEMLFISPNTVKNHCKNIYKRLHVQNKIEALNKFKDYSYN</sequence>
<dbReference type="InterPro" id="IPR016032">
    <property type="entry name" value="Sig_transdc_resp-reg_C-effctor"/>
</dbReference>
<dbReference type="PRINTS" id="PR00038">
    <property type="entry name" value="HTHLUXR"/>
</dbReference>
<dbReference type="Gene3D" id="3.40.50.2300">
    <property type="match status" value="1"/>
</dbReference>
<dbReference type="InterPro" id="IPR058245">
    <property type="entry name" value="NreC/VraR/RcsB-like_REC"/>
</dbReference>
<name>A0A4R0PTU2_9SPHI</name>
<dbReference type="Proteomes" id="UP000293925">
    <property type="component" value="Unassembled WGS sequence"/>
</dbReference>
<dbReference type="PROSITE" id="PS00622">
    <property type="entry name" value="HTH_LUXR_1"/>
    <property type="match status" value="1"/>
</dbReference>
<dbReference type="SMART" id="SM00448">
    <property type="entry name" value="REC"/>
    <property type="match status" value="1"/>
</dbReference>
<evidence type="ECO:0000256" key="3">
    <source>
        <dbReference type="PROSITE-ProRule" id="PRU00169"/>
    </source>
</evidence>
<dbReference type="PANTHER" id="PTHR43214:SF37">
    <property type="entry name" value="TRANSCRIPTIONAL REGULATORY PROTEIN YDFI"/>
    <property type="match status" value="1"/>
</dbReference>
<feature type="domain" description="HTH luxR-type" evidence="4">
    <location>
        <begin position="161"/>
        <end position="226"/>
    </location>
</feature>
<dbReference type="GO" id="GO:0006355">
    <property type="term" value="P:regulation of DNA-templated transcription"/>
    <property type="evidence" value="ECO:0007669"/>
    <property type="project" value="InterPro"/>
</dbReference>
<gene>
    <name evidence="6" type="ORF">EZ456_17590</name>
</gene>
<evidence type="ECO:0000259" key="5">
    <source>
        <dbReference type="PROSITE" id="PS50110"/>
    </source>
</evidence>